<dbReference type="KEGG" id="pco:PHACADRAFT_259176"/>
<dbReference type="GeneID" id="18917334"/>
<dbReference type="RefSeq" id="XP_007397714.1">
    <property type="nucleotide sequence ID" value="XM_007397652.1"/>
</dbReference>
<name>K5USU6_PHACS</name>
<dbReference type="EMBL" id="JH930474">
    <property type="protein sequence ID" value="EKM53006.1"/>
    <property type="molecule type" value="Genomic_DNA"/>
</dbReference>
<accession>K5USU6</accession>
<dbReference type="Proteomes" id="UP000008370">
    <property type="component" value="Unassembled WGS sequence"/>
</dbReference>
<reference evidence="1 2" key="1">
    <citation type="journal article" date="2012" name="BMC Genomics">
        <title>Comparative genomics of the white-rot fungi, Phanerochaete carnosa and P. chrysosporium, to elucidate the genetic basis of the distinct wood types they colonize.</title>
        <authorList>
            <person name="Suzuki H."/>
            <person name="MacDonald J."/>
            <person name="Syed K."/>
            <person name="Salamov A."/>
            <person name="Hori C."/>
            <person name="Aerts A."/>
            <person name="Henrissat B."/>
            <person name="Wiebenga A."/>
            <person name="vanKuyk P.A."/>
            <person name="Barry K."/>
            <person name="Lindquist E."/>
            <person name="LaButti K."/>
            <person name="Lapidus A."/>
            <person name="Lucas S."/>
            <person name="Coutinho P."/>
            <person name="Gong Y."/>
            <person name="Samejima M."/>
            <person name="Mahadevan R."/>
            <person name="Abou-Zaid M."/>
            <person name="de Vries R.P."/>
            <person name="Igarashi K."/>
            <person name="Yadav J.S."/>
            <person name="Grigoriev I.V."/>
            <person name="Master E.R."/>
        </authorList>
    </citation>
    <scope>NUCLEOTIDE SEQUENCE [LARGE SCALE GENOMIC DNA]</scope>
    <source>
        <strain evidence="1 2">HHB-10118-sp</strain>
    </source>
</reference>
<keyword evidence="2" id="KW-1185">Reference proteome</keyword>
<proteinExistence type="predicted"/>
<gene>
    <name evidence="1" type="ORF">PHACADRAFT_259176</name>
</gene>
<dbReference type="AlphaFoldDB" id="K5USU6"/>
<organism evidence="1 2">
    <name type="scientific">Phanerochaete carnosa (strain HHB-10118-sp)</name>
    <name type="common">White-rot fungus</name>
    <name type="synonym">Peniophora carnosa</name>
    <dbReference type="NCBI Taxonomy" id="650164"/>
    <lineage>
        <taxon>Eukaryota</taxon>
        <taxon>Fungi</taxon>
        <taxon>Dikarya</taxon>
        <taxon>Basidiomycota</taxon>
        <taxon>Agaricomycotina</taxon>
        <taxon>Agaricomycetes</taxon>
        <taxon>Polyporales</taxon>
        <taxon>Phanerochaetaceae</taxon>
        <taxon>Phanerochaete</taxon>
    </lineage>
</organism>
<sequence>MSLEDVVEGGRDRLDGISTWKELCRRCVANECNWSGRGSVTEGGYLSYSSEVRWFRVDELERTVLAITETSPDRTLSVRALEDGKLLWSLPAVNNLDLSNGCLLLWRNNGGIEVWKRANDVVKASTPVASPLREPSPLAATASQLKQSPFALDKPRDLRGVYLPHAFLPSFTGAPFRIARLKAPLLAAVDIEAAHVVRLYDVDQGVLLRCFDLDVIIHDNVRDQQPAQFVLLDIDLSPEYLCVCFDSVVVVVPLYDDGTGGPSAGNKTPAFVYVEDQGPFEVQRTVLQLSKDAAEDLSSGDGGIVLADKYVSAVKVSGADALEAHIAVPPPLQTTEEESRALIRPGARWTSGLISAKFSPDGRHLIAGTVFSLLYLFPDFSRVLRGTTDCANVVQKLNIGEPVRDLLWDVHPQRVALRTEPGDIYIVDLNPGYYMDVCAPPEAAVSFARARLLRLRDFASLYGTLSGNMQMDATRLWFVWDVAQVHENVQNRVKEQGKTLTYAPSADGRPARHYNVDEKVVTVCFVDFADRF</sequence>
<evidence type="ECO:0000313" key="2">
    <source>
        <dbReference type="Proteomes" id="UP000008370"/>
    </source>
</evidence>
<dbReference type="SUPFAM" id="SSF50969">
    <property type="entry name" value="YVTN repeat-like/Quinoprotein amine dehydrogenase"/>
    <property type="match status" value="1"/>
</dbReference>
<evidence type="ECO:0000313" key="1">
    <source>
        <dbReference type="EMBL" id="EKM53006.1"/>
    </source>
</evidence>
<dbReference type="InParanoid" id="K5USU6"/>
<dbReference type="OrthoDB" id="550575at2759"/>
<protein>
    <submittedName>
        <fullName evidence="1">Uncharacterized protein</fullName>
    </submittedName>
</protein>
<dbReference type="InterPro" id="IPR011044">
    <property type="entry name" value="Quino_amine_DH_bsu"/>
</dbReference>
<dbReference type="HOGENOM" id="CLU_021592_0_0_1"/>